<proteinExistence type="predicted"/>
<feature type="region of interest" description="Disordered" evidence="1">
    <location>
        <begin position="364"/>
        <end position="409"/>
    </location>
</feature>
<sequence length="572" mass="63536">RSQQQRDSQGSSKETPRVVEARVNLDTTTFQQKEVTASGPSLTEGKMNIILAENSELNNKKTDQSANCCKNQNKPCSDEAGKLVAAAIYNQQEIKEELIIPDILEENSSSQTKAYDKEVEKRIQDFLSDRIWADHDNPAEDPLSILDTRNVEGPEESGIEGVVADGNRSKVNSSKESALSVDTIDGKTTKANTSKELTTRFSTITVVDIDQRMIDPAKQLQTKDHSSSMESFESVQTRQSKRIQDMKTKPSTSEDFEHVRMVSRNKDLKSREELDNLRQAIRKQDLKSMGIISKEAPINVLPQSRNQDLSLRKRGPGIKEFVMSKHRMINNRLVIRQQESNIADFFNRQVTKYRRILPSTKEASTTNVVDIPETDQDQEDAEGKDDVNQKGSSNQAINQTGVKNQAVPQQIPTGQYISFGTPMQPSSSIQNVSIPMQQQFSMSSPQGQTNLNQSLKSVSMQRPSTAQGNQLHLIQPQFAFSTPQIRATSVTNHGGNIQPLTRIVQPQQPINSQNLVINQSAPPFAVSQPVFVTSGMVADTTSQFVPSSVLSTSGTSNPVFYLKTDQGLVRMP</sequence>
<name>A0A1B6J4K7_9HEMI</name>
<evidence type="ECO:0000313" key="2">
    <source>
        <dbReference type="EMBL" id="JAS94098.1"/>
    </source>
</evidence>
<feature type="compositionally biased region" description="Polar residues" evidence="1">
    <location>
        <begin position="389"/>
        <end position="409"/>
    </location>
</feature>
<feature type="region of interest" description="Disordered" evidence="1">
    <location>
        <begin position="219"/>
        <end position="254"/>
    </location>
</feature>
<protein>
    <submittedName>
        <fullName evidence="2">Uncharacterized protein</fullName>
    </submittedName>
</protein>
<accession>A0A1B6J4K7</accession>
<feature type="compositionally biased region" description="Acidic residues" evidence="1">
    <location>
        <begin position="372"/>
        <end position="383"/>
    </location>
</feature>
<feature type="compositionally biased region" description="Polar residues" evidence="1">
    <location>
        <begin position="228"/>
        <end position="238"/>
    </location>
</feature>
<dbReference type="AlphaFoldDB" id="A0A1B6J4K7"/>
<dbReference type="EMBL" id="GECU01013608">
    <property type="protein sequence ID" value="JAS94098.1"/>
    <property type="molecule type" value="Transcribed_RNA"/>
</dbReference>
<feature type="non-terminal residue" evidence="2">
    <location>
        <position position="1"/>
    </location>
</feature>
<gene>
    <name evidence="2" type="ORF">g.8629</name>
</gene>
<reference evidence="2" key="1">
    <citation type="submission" date="2015-11" db="EMBL/GenBank/DDBJ databases">
        <title>De novo transcriptome assembly of four potential Pierce s Disease insect vectors from Arizona vineyards.</title>
        <authorList>
            <person name="Tassone E.E."/>
        </authorList>
    </citation>
    <scope>NUCLEOTIDE SEQUENCE</scope>
</reference>
<evidence type="ECO:0000256" key="1">
    <source>
        <dbReference type="SAM" id="MobiDB-lite"/>
    </source>
</evidence>
<organism evidence="2">
    <name type="scientific">Homalodisca liturata</name>
    <dbReference type="NCBI Taxonomy" id="320908"/>
    <lineage>
        <taxon>Eukaryota</taxon>
        <taxon>Metazoa</taxon>
        <taxon>Ecdysozoa</taxon>
        <taxon>Arthropoda</taxon>
        <taxon>Hexapoda</taxon>
        <taxon>Insecta</taxon>
        <taxon>Pterygota</taxon>
        <taxon>Neoptera</taxon>
        <taxon>Paraneoptera</taxon>
        <taxon>Hemiptera</taxon>
        <taxon>Auchenorrhyncha</taxon>
        <taxon>Membracoidea</taxon>
        <taxon>Cicadellidae</taxon>
        <taxon>Cicadellinae</taxon>
        <taxon>Proconiini</taxon>
        <taxon>Homalodisca</taxon>
    </lineage>
</organism>